<feature type="transmembrane region" description="Helical" evidence="1">
    <location>
        <begin position="12"/>
        <end position="32"/>
    </location>
</feature>
<feature type="transmembrane region" description="Helical" evidence="1">
    <location>
        <begin position="130"/>
        <end position="151"/>
    </location>
</feature>
<keyword evidence="1" id="KW-0472">Membrane</keyword>
<evidence type="ECO:0008006" key="4">
    <source>
        <dbReference type="Google" id="ProtNLM"/>
    </source>
</evidence>
<name>A0A7Y8GT69_9BURK</name>
<keyword evidence="3" id="KW-1185">Reference proteome</keyword>
<sequence>MELEFSRMALVYAHLIACCAAIGLILMSDIAMVKQLISGDPHERMDPKHLQELQNTVALALAALWATGAGIIALDTSVKGLEYFANPKLQAKITVVALLTLNGILLHHRVLPLMKKAGTLLNMSFSQRSFAVFAGSVSAVSWFYAALLGVGRPLNWKFPLTDILAAYPVLIAGGFAALMLMVAWAQYRTSGESRSFEGTRFVGAH</sequence>
<dbReference type="AlphaFoldDB" id="A0A7Y8GT69"/>
<protein>
    <recommendedName>
        <fullName evidence="4">DUF2214 domain-containing protein</fullName>
    </recommendedName>
</protein>
<feature type="transmembrane region" description="Helical" evidence="1">
    <location>
        <begin position="163"/>
        <end position="185"/>
    </location>
</feature>
<comment type="caution">
    <text evidence="2">The sequence shown here is derived from an EMBL/GenBank/DDBJ whole genome shotgun (WGS) entry which is preliminary data.</text>
</comment>
<feature type="transmembrane region" description="Helical" evidence="1">
    <location>
        <begin position="53"/>
        <end position="73"/>
    </location>
</feature>
<evidence type="ECO:0000313" key="3">
    <source>
        <dbReference type="Proteomes" id="UP000545507"/>
    </source>
</evidence>
<dbReference type="Proteomes" id="UP000545507">
    <property type="component" value="Unassembled WGS sequence"/>
</dbReference>
<keyword evidence="1" id="KW-0812">Transmembrane</keyword>
<dbReference type="EMBL" id="VYGV01000001">
    <property type="protein sequence ID" value="NWF43743.1"/>
    <property type="molecule type" value="Genomic_DNA"/>
</dbReference>
<feature type="transmembrane region" description="Helical" evidence="1">
    <location>
        <begin position="93"/>
        <end position="110"/>
    </location>
</feature>
<organism evidence="2 3">
    <name type="scientific">Hydrogenophaga aromaticivorans</name>
    <dbReference type="NCBI Taxonomy" id="2610898"/>
    <lineage>
        <taxon>Bacteria</taxon>
        <taxon>Pseudomonadati</taxon>
        <taxon>Pseudomonadota</taxon>
        <taxon>Betaproteobacteria</taxon>
        <taxon>Burkholderiales</taxon>
        <taxon>Comamonadaceae</taxon>
        <taxon>Hydrogenophaga</taxon>
    </lineage>
</organism>
<proteinExistence type="predicted"/>
<reference evidence="2 3" key="1">
    <citation type="submission" date="2019-09" db="EMBL/GenBank/DDBJ databases">
        <title>Hydrogenophaga aromatica sp. nov., isolated from a para-xylene-degrading enrichment culture.</title>
        <authorList>
            <person name="Tancsics A."/>
            <person name="Banerjee S."/>
        </authorList>
    </citation>
    <scope>NUCLEOTIDE SEQUENCE [LARGE SCALE GENOMIC DNA]</scope>
    <source>
        <strain evidence="2 3">D2P1</strain>
    </source>
</reference>
<accession>A0A7Y8GT69</accession>
<evidence type="ECO:0000256" key="1">
    <source>
        <dbReference type="SAM" id="Phobius"/>
    </source>
</evidence>
<evidence type="ECO:0000313" key="2">
    <source>
        <dbReference type="EMBL" id="NWF43743.1"/>
    </source>
</evidence>
<gene>
    <name evidence="2" type="ORF">F3K02_00485</name>
</gene>
<keyword evidence="1" id="KW-1133">Transmembrane helix</keyword>